<organism evidence="1 2">
    <name type="scientific">Pleurodeles waltl</name>
    <name type="common">Iberian ribbed newt</name>
    <dbReference type="NCBI Taxonomy" id="8319"/>
    <lineage>
        <taxon>Eukaryota</taxon>
        <taxon>Metazoa</taxon>
        <taxon>Chordata</taxon>
        <taxon>Craniata</taxon>
        <taxon>Vertebrata</taxon>
        <taxon>Euteleostomi</taxon>
        <taxon>Amphibia</taxon>
        <taxon>Batrachia</taxon>
        <taxon>Caudata</taxon>
        <taxon>Salamandroidea</taxon>
        <taxon>Salamandridae</taxon>
        <taxon>Pleurodelinae</taxon>
        <taxon>Pleurodeles</taxon>
    </lineage>
</organism>
<dbReference type="EMBL" id="JANPWB010000013">
    <property type="protein sequence ID" value="KAJ1103216.1"/>
    <property type="molecule type" value="Genomic_DNA"/>
</dbReference>
<comment type="caution">
    <text evidence="1">The sequence shown here is derived from an EMBL/GenBank/DDBJ whole genome shotgun (WGS) entry which is preliminary data.</text>
</comment>
<accession>A0AAV7MHF1</accession>
<keyword evidence="2" id="KW-1185">Reference proteome</keyword>
<gene>
    <name evidence="1" type="ORF">NDU88_000643</name>
</gene>
<reference evidence="1" key="1">
    <citation type="journal article" date="2022" name="bioRxiv">
        <title>Sequencing and chromosome-scale assembly of the giantPleurodeles waltlgenome.</title>
        <authorList>
            <person name="Brown T."/>
            <person name="Elewa A."/>
            <person name="Iarovenko S."/>
            <person name="Subramanian E."/>
            <person name="Araus A.J."/>
            <person name="Petzold A."/>
            <person name="Susuki M."/>
            <person name="Suzuki K.-i.T."/>
            <person name="Hayashi T."/>
            <person name="Toyoda A."/>
            <person name="Oliveira C."/>
            <person name="Osipova E."/>
            <person name="Leigh N.D."/>
            <person name="Simon A."/>
            <person name="Yun M.H."/>
        </authorList>
    </citation>
    <scope>NUCLEOTIDE SEQUENCE</scope>
    <source>
        <strain evidence="1">20211129_DDA</strain>
        <tissue evidence="1">Liver</tissue>
    </source>
</reference>
<dbReference type="AlphaFoldDB" id="A0AAV7MHF1"/>
<dbReference type="Proteomes" id="UP001066276">
    <property type="component" value="Chromosome 9"/>
</dbReference>
<sequence>MIGHPHRTKHWDEIKCGVVVRTGEPPGPYRAPGLSAGDARGCAVARTGEPPGPYRAPGLNSGDARGCAVARTVHRGSARETHGPGAVRASSLRVHCGWRSR</sequence>
<name>A0AAV7MHF1_PLEWA</name>
<evidence type="ECO:0000313" key="2">
    <source>
        <dbReference type="Proteomes" id="UP001066276"/>
    </source>
</evidence>
<proteinExistence type="predicted"/>
<evidence type="ECO:0000313" key="1">
    <source>
        <dbReference type="EMBL" id="KAJ1103216.1"/>
    </source>
</evidence>
<protein>
    <submittedName>
        <fullName evidence="1">Uncharacterized protein</fullName>
    </submittedName>
</protein>